<evidence type="ECO:0000256" key="1">
    <source>
        <dbReference type="ARBA" id="ARBA00001971"/>
    </source>
</evidence>
<keyword evidence="6 12" id="KW-0479">Metal-binding</keyword>
<dbReference type="PRINTS" id="PR00385">
    <property type="entry name" value="P450"/>
</dbReference>
<evidence type="ECO:0000256" key="5">
    <source>
        <dbReference type="ARBA" id="ARBA00022692"/>
    </source>
</evidence>
<keyword evidence="11 13" id="KW-0472">Membrane</keyword>
<keyword evidence="4 12" id="KW-0349">Heme</keyword>
<accession>A0AAN6XTI2</accession>
<evidence type="ECO:0000313" key="15">
    <source>
        <dbReference type="Proteomes" id="UP001301769"/>
    </source>
</evidence>
<dbReference type="InterPro" id="IPR050121">
    <property type="entry name" value="Cytochrome_P450_monoxygenase"/>
</dbReference>
<keyword evidence="5 13" id="KW-0812">Transmembrane</keyword>
<dbReference type="EMBL" id="MU858374">
    <property type="protein sequence ID" value="KAK4206628.1"/>
    <property type="molecule type" value="Genomic_DNA"/>
</dbReference>
<dbReference type="Pfam" id="PF00067">
    <property type="entry name" value="p450"/>
    <property type="match status" value="1"/>
</dbReference>
<dbReference type="AlphaFoldDB" id="A0AAN6XTI2"/>
<dbReference type="CDD" id="cd11061">
    <property type="entry name" value="CYP67-like"/>
    <property type="match status" value="1"/>
</dbReference>
<dbReference type="InterPro" id="IPR002401">
    <property type="entry name" value="Cyt_P450_E_grp-I"/>
</dbReference>
<evidence type="ECO:0000256" key="3">
    <source>
        <dbReference type="ARBA" id="ARBA00010617"/>
    </source>
</evidence>
<evidence type="ECO:0000256" key="10">
    <source>
        <dbReference type="ARBA" id="ARBA00023033"/>
    </source>
</evidence>
<dbReference type="GO" id="GO:1902181">
    <property type="term" value="P:verruculogen biosynthetic process"/>
    <property type="evidence" value="ECO:0007669"/>
    <property type="project" value="UniProtKB-ARBA"/>
</dbReference>
<dbReference type="InterPro" id="IPR001128">
    <property type="entry name" value="Cyt_P450"/>
</dbReference>
<dbReference type="Gene3D" id="1.10.630.10">
    <property type="entry name" value="Cytochrome P450"/>
    <property type="match status" value="1"/>
</dbReference>
<evidence type="ECO:0000313" key="14">
    <source>
        <dbReference type="EMBL" id="KAK4206628.1"/>
    </source>
</evidence>
<keyword evidence="15" id="KW-1185">Reference proteome</keyword>
<keyword evidence="8" id="KW-0560">Oxidoreductase</keyword>
<evidence type="ECO:0000256" key="13">
    <source>
        <dbReference type="SAM" id="Phobius"/>
    </source>
</evidence>
<evidence type="ECO:0000256" key="2">
    <source>
        <dbReference type="ARBA" id="ARBA00004370"/>
    </source>
</evidence>
<dbReference type="Proteomes" id="UP001301769">
    <property type="component" value="Unassembled WGS sequence"/>
</dbReference>
<dbReference type="GO" id="GO:0016705">
    <property type="term" value="F:oxidoreductase activity, acting on paired donors, with incorporation or reduction of molecular oxygen"/>
    <property type="evidence" value="ECO:0007669"/>
    <property type="project" value="InterPro"/>
</dbReference>
<evidence type="ECO:0000256" key="11">
    <source>
        <dbReference type="ARBA" id="ARBA00023136"/>
    </source>
</evidence>
<keyword evidence="10" id="KW-0503">Monooxygenase</keyword>
<evidence type="ECO:0000256" key="4">
    <source>
        <dbReference type="ARBA" id="ARBA00022617"/>
    </source>
</evidence>
<evidence type="ECO:0000256" key="7">
    <source>
        <dbReference type="ARBA" id="ARBA00022989"/>
    </source>
</evidence>
<reference evidence="14" key="2">
    <citation type="submission" date="2023-05" db="EMBL/GenBank/DDBJ databases">
        <authorList>
            <consortium name="Lawrence Berkeley National Laboratory"/>
            <person name="Steindorff A."/>
            <person name="Hensen N."/>
            <person name="Bonometti L."/>
            <person name="Westerberg I."/>
            <person name="Brannstrom I.O."/>
            <person name="Guillou S."/>
            <person name="Cros-Aarteil S."/>
            <person name="Calhoun S."/>
            <person name="Haridas S."/>
            <person name="Kuo A."/>
            <person name="Mondo S."/>
            <person name="Pangilinan J."/>
            <person name="Riley R."/>
            <person name="Labutti K."/>
            <person name="Andreopoulos B."/>
            <person name="Lipzen A."/>
            <person name="Chen C."/>
            <person name="Yanf M."/>
            <person name="Daum C."/>
            <person name="Ng V."/>
            <person name="Clum A."/>
            <person name="Ohm R."/>
            <person name="Martin F."/>
            <person name="Silar P."/>
            <person name="Natvig D."/>
            <person name="Lalanne C."/>
            <person name="Gautier V."/>
            <person name="Ament-Velasquez S.L."/>
            <person name="Kruys A."/>
            <person name="Hutchinson M.I."/>
            <person name="Powell A.J."/>
            <person name="Barry K."/>
            <person name="Miller A.N."/>
            <person name="Grigoriev I.V."/>
            <person name="Debuchy R."/>
            <person name="Gladieux P."/>
            <person name="Thoren M.H."/>
            <person name="Johannesson H."/>
        </authorList>
    </citation>
    <scope>NUCLEOTIDE SEQUENCE</scope>
    <source>
        <strain evidence="14">PSN293</strain>
    </source>
</reference>
<protein>
    <submittedName>
        <fullName evidence="14">L-ornithine-N5-monooxygenase</fullName>
    </submittedName>
</protein>
<comment type="caution">
    <text evidence="14">The sequence shown here is derived from an EMBL/GenBank/DDBJ whole genome shotgun (WGS) entry which is preliminary data.</text>
</comment>
<keyword evidence="9 12" id="KW-0408">Iron</keyword>
<dbReference type="GO" id="GO:0005506">
    <property type="term" value="F:iron ion binding"/>
    <property type="evidence" value="ECO:0007669"/>
    <property type="project" value="InterPro"/>
</dbReference>
<dbReference type="PANTHER" id="PTHR24305">
    <property type="entry name" value="CYTOCHROME P450"/>
    <property type="match status" value="1"/>
</dbReference>
<dbReference type="GO" id="GO:0020037">
    <property type="term" value="F:heme binding"/>
    <property type="evidence" value="ECO:0007669"/>
    <property type="project" value="InterPro"/>
</dbReference>
<dbReference type="PANTHER" id="PTHR24305:SF112">
    <property type="entry name" value="L-ORNITHINE-N5-MONOOXYGENASE (EUROFUNG)"/>
    <property type="match status" value="1"/>
</dbReference>
<organism evidence="14 15">
    <name type="scientific">Rhypophila decipiens</name>
    <dbReference type="NCBI Taxonomy" id="261697"/>
    <lineage>
        <taxon>Eukaryota</taxon>
        <taxon>Fungi</taxon>
        <taxon>Dikarya</taxon>
        <taxon>Ascomycota</taxon>
        <taxon>Pezizomycotina</taxon>
        <taxon>Sordariomycetes</taxon>
        <taxon>Sordariomycetidae</taxon>
        <taxon>Sordariales</taxon>
        <taxon>Naviculisporaceae</taxon>
        <taxon>Rhypophila</taxon>
    </lineage>
</organism>
<comment type="cofactor">
    <cofactor evidence="1 12">
        <name>heme</name>
        <dbReference type="ChEBI" id="CHEBI:30413"/>
    </cofactor>
</comment>
<dbReference type="SUPFAM" id="SSF48264">
    <property type="entry name" value="Cytochrome P450"/>
    <property type="match status" value="1"/>
</dbReference>
<dbReference type="GO" id="GO:0004497">
    <property type="term" value="F:monooxygenase activity"/>
    <property type="evidence" value="ECO:0007669"/>
    <property type="project" value="UniProtKB-KW"/>
</dbReference>
<feature type="transmembrane region" description="Helical" evidence="13">
    <location>
        <begin position="6"/>
        <end position="22"/>
    </location>
</feature>
<comment type="similarity">
    <text evidence="3">Belongs to the cytochrome P450 family.</text>
</comment>
<reference evidence="14" key="1">
    <citation type="journal article" date="2023" name="Mol. Phylogenet. Evol.">
        <title>Genome-scale phylogeny and comparative genomics of the fungal order Sordariales.</title>
        <authorList>
            <person name="Hensen N."/>
            <person name="Bonometti L."/>
            <person name="Westerberg I."/>
            <person name="Brannstrom I.O."/>
            <person name="Guillou S."/>
            <person name="Cros-Aarteil S."/>
            <person name="Calhoun S."/>
            <person name="Haridas S."/>
            <person name="Kuo A."/>
            <person name="Mondo S."/>
            <person name="Pangilinan J."/>
            <person name="Riley R."/>
            <person name="LaButti K."/>
            <person name="Andreopoulos B."/>
            <person name="Lipzen A."/>
            <person name="Chen C."/>
            <person name="Yan M."/>
            <person name="Daum C."/>
            <person name="Ng V."/>
            <person name="Clum A."/>
            <person name="Steindorff A."/>
            <person name="Ohm R.A."/>
            <person name="Martin F."/>
            <person name="Silar P."/>
            <person name="Natvig D.O."/>
            <person name="Lalanne C."/>
            <person name="Gautier V."/>
            <person name="Ament-Velasquez S.L."/>
            <person name="Kruys A."/>
            <person name="Hutchinson M.I."/>
            <person name="Powell A.J."/>
            <person name="Barry K."/>
            <person name="Miller A.N."/>
            <person name="Grigoriev I.V."/>
            <person name="Debuchy R."/>
            <person name="Gladieux P."/>
            <person name="Hiltunen Thoren M."/>
            <person name="Johannesson H."/>
        </authorList>
    </citation>
    <scope>NUCLEOTIDE SEQUENCE</scope>
    <source>
        <strain evidence="14">PSN293</strain>
    </source>
</reference>
<proteinExistence type="inferred from homology"/>
<feature type="transmembrane region" description="Helical" evidence="13">
    <location>
        <begin position="34"/>
        <end position="53"/>
    </location>
</feature>
<dbReference type="GO" id="GO:0016020">
    <property type="term" value="C:membrane"/>
    <property type="evidence" value="ECO:0007669"/>
    <property type="project" value="UniProtKB-SubCell"/>
</dbReference>
<evidence type="ECO:0000256" key="6">
    <source>
        <dbReference type="ARBA" id="ARBA00022723"/>
    </source>
</evidence>
<feature type="binding site" description="axial binding residue" evidence="12">
    <location>
        <position position="492"/>
    </location>
    <ligand>
        <name>heme</name>
        <dbReference type="ChEBI" id="CHEBI:30413"/>
    </ligand>
    <ligandPart>
        <name>Fe</name>
        <dbReference type="ChEBI" id="CHEBI:18248"/>
    </ligandPart>
</feature>
<evidence type="ECO:0000256" key="9">
    <source>
        <dbReference type="ARBA" id="ARBA00023004"/>
    </source>
</evidence>
<gene>
    <name evidence="14" type="ORF">QBC37DRAFT_406946</name>
</gene>
<dbReference type="FunFam" id="1.10.630.10:FF:000063">
    <property type="entry name" value="Cytochrome P450 monooxygenase"/>
    <property type="match status" value="1"/>
</dbReference>
<feature type="transmembrane region" description="Helical" evidence="13">
    <location>
        <begin position="73"/>
        <end position="94"/>
    </location>
</feature>
<dbReference type="InterPro" id="IPR036396">
    <property type="entry name" value="Cyt_P450_sf"/>
</dbReference>
<sequence length="555" mass="62057">MVLPSILLATLGAGALSHVLYFQHGEHHLHVTRYIKIFFASWIAGTGLYHALLASSRFSFSSEISWPQALLEWSVVCALYLAGLSLSIFTYRIFFNPLNKLPGPFSAQISDLSRTWWFRQGKMHEVITDLHSQYGKVVRLAPFDVSVTHAEAVNLIQGFGTGCGKGEGYDLHWPNTSLQAMRSKEQHTVRRRVWSQGFSDKAIRGYEMRIRKYQDQLVNAFLESKGQPIDAVKWAKFYGYDVMGDLAWGRSFSMLETGQKHDVVALLDKGAKAFSVLPPIWLVRVVKMLFPSALKDWLAFMAFVEKSLLDRMKSPPDIPDIMNALLAPFGKTTPTPKDMDLLVGDSQLIIIAGGDTSATTIVAILYLLAHNPEHLDKLRKEIGPLMAGDEYPNAEKLAASNHLAGVINEALRLYPPVPSQMVRQAPPEGITIAGQYFPGNTKIWVPQWTLGRDESIYPHAKEFIPERWYDEAKGLVKDRSAFAPFALGQFGCIGKPLAMASIRTTIARLVTTFDISFPPATVGRLDKKPGSEFEEGMLDYFIMGLGELNLCFDRR</sequence>
<dbReference type="PRINTS" id="PR00463">
    <property type="entry name" value="EP450I"/>
</dbReference>
<evidence type="ECO:0000256" key="8">
    <source>
        <dbReference type="ARBA" id="ARBA00023002"/>
    </source>
</evidence>
<comment type="subcellular location">
    <subcellularLocation>
        <location evidence="2">Membrane</location>
    </subcellularLocation>
</comment>
<keyword evidence="7 13" id="KW-1133">Transmembrane helix</keyword>
<evidence type="ECO:0000256" key="12">
    <source>
        <dbReference type="PIRSR" id="PIRSR602401-1"/>
    </source>
</evidence>
<name>A0AAN6XTI2_9PEZI</name>